<dbReference type="InterPro" id="IPR059000">
    <property type="entry name" value="ATPase_P-type_domA"/>
</dbReference>
<dbReference type="SFLD" id="SFLDF00027">
    <property type="entry name" value="p-type_atpase"/>
    <property type="match status" value="1"/>
</dbReference>
<accession>A0ABS9YUV9</accession>
<keyword evidence="3" id="KW-1003">Cell membrane</keyword>
<keyword evidence="5" id="KW-0547">Nucleotide-binding</keyword>
<feature type="domain" description="Cation-transporting P-type ATPase N-terminal" evidence="13">
    <location>
        <begin position="31"/>
        <end position="105"/>
    </location>
</feature>
<dbReference type="EMBL" id="JAIVFL010000001">
    <property type="protein sequence ID" value="MCI4674999.1"/>
    <property type="molecule type" value="Genomic_DNA"/>
</dbReference>
<dbReference type="InterPro" id="IPR023214">
    <property type="entry name" value="HAD_sf"/>
</dbReference>
<evidence type="ECO:0000256" key="2">
    <source>
        <dbReference type="ARBA" id="ARBA00005675"/>
    </source>
</evidence>
<comment type="caution">
    <text evidence="14">The sequence shown here is derived from an EMBL/GenBank/DDBJ whole genome shotgun (WGS) entry which is preliminary data.</text>
</comment>
<dbReference type="SUPFAM" id="SSF56784">
    <property type="entry name" value="HAD-like"/>
    <property type="match status" value="1"/>
</dbReference>
<feature type="transmembrane region" description="Helical" evidence="12">
    <location>
        <begin position="708"/>
        <end position="729"/>
    </location>
</feature>
<keyword evidence="9 12" id="KW-0472">Membrane</keyword>
<evidence type="ECO:0000256" key="10">
    <source>
        <dbReference type="ARBA" id="ARBA00049360"/>
    </source>
</evidence>
<evidence type="ECO:0000256" key="12">
    <source>
        <dbReference type="SAM" id="Phobius"/>
    </source>
</evidence>
<feature type="transmembrane region" description="Helical" evidence="12">
    <location>
        <begin position="273"/>
        <end position="290"/>
    </location>
</feature>
<evidence type="ECO:0000313" key="15">
    <source>
        <dbReference type="Proteomes" id="UP001139068"/>
    </source>
</evidence>
<dbReference type="Pfam" id="PF00689">
    <property type="entry name" value="Cation_ATPase_C"/>
    <property type="match status" value="1"/>
</dbReference>
<dbReference type="NCBIfam" id="TIGR01494">
    <property type="entry name" value="ATPase_P-type"/>
    <property type="match status" value="2"/>
</dbReference>
<keyword evidence="6" id="KW-0067">ATP-binding</keyword>
<keyword evidence="8 12" id="KW-1133">Transmembrane helix</keyword>
<feature type="transmembrane region" description="Helical" evidence="12">
    <location>
        <begin position="302"/>
        <end position="323"/>
    </location>
</feature>
<dbReference type="Gene3D" id="2.70.150.10">
    <property type="entry name" value="Calcium-transporting ATPase, cytoplasmic transduction domain A"/>
    <property type="match status" value="1"/>
</dbReference>
<dbReference type="SFLD" id="SFLDS00003">
    <property type="entry name" value="Haloacid_Dehalogenase"/>
    <property type="match status" value="1"/>
</dbReference>
<dbReference type="InterPro" id="IPR008250">
    <property type="entry name" value="ATPase_P-typ_transduc_dom_A_sf"/>
</dbReference>
<dbReference type="InterPro" id="IPR036412">
    <property type="entry name" value="HAD-like_sf"/>
</dbReference>
<evidence type="ECO:0000256" key="1">
    <source>
        <dbReference type="ARBA" id="ARBA00004651"/>
    </source>
</evidence>
<reference evidence="14" key="1">
    <citation type="journal article" date="2022" name="ISME J.">
        <title>Identification of active gaseous-alkane degraders at natural gas seeps.</title>
        <authorList>
            <person name="Farhan Ul Haque M."/>
            <person name="Hernandez M."/>
            <person name="Crombie A.T."/>
            <person name="Murrell J.C."/>
        </authorList>
    </citation>
    <scope>NUCLEOTIDE SEQUENCE</scope>
    <source>
        <strain evidence="14">ANDR5</strain>
    </source>
</reference>
<dbReference type="PRINTS" id="PR00120">
    <property type="entry name" value="HATPASE"/>
</dbReference>
<proteinExistence type="inferred from homology"/>
<keyword evidence="7" id="KW-1278">Translocase</keyword>
<evidence type="ECO:0000313" key="14">
    <source>
        <dbReference type="EMBL" id="MCI4674999.1"/>
    </source>
</evidence>
<comment type="subcellular location">
    <subcellularLocation>
        <location evidence="1">Cell membrane</location>
        <topology evidence="1">Multi-pass membrane protein</topology>
    </subcellularLocation>
</comment>
<dbReference type="Gene3D" id="3.40.50.1000">
    <property type="entry name" value="HAD superfamily/HAD-like"/>
    <property type="match status" value="1"/>
</dbReference>
<dbReference type="PANTHER" id="PTHR43294:SF20">
    <property type="entry name" value="P-TYPE ATPASE"/>
    <property type="match status" value="1"/>
</dbReference>
<dbReference type="SUPFAM" id="SSF81665">
    <property type="entry name" value="Calcium ATPase, transmembrane domain M"/>
    <property type="match status" value="1"/>
</dbReference>
<feature type="transmembrane region" description="Helical" evidence="12">
    <location>
        <begin position="80"/>
        <end position="103"/>
    </location>
</feature>
<evidence type="ECO:0000256" key="4">
    <source>
        <dbReference type="ARBA" id="ARBA00022692"/>
    </source>
</evidence>
<dbReference type="SMART" id="SM00831">
    <property type="entry name" value="Cation_ATPase_N"/>
    <property type="match status" value="1"/>
</dbReference>
<comment type="similarity">
    <text evidence="2">Belongs to the cation transport ATPase (P-type) (TC 3.A.3) family. Type IIA subfamily.</text>
</comment>
<feature type="region of interest" description="Disordered" evidence="11">
    <location>
        <begin position="914"/>
        <end position="934"/>
    </location>
</feature>
<evidence type="ECO:0000256" key="6">
    <source>
        <dbReference type="ARBA" id="ARBA00022840"/>
    </source>
</evidence>
<evidence type="ECO:0000256" key="3">
    <source>
        <dbReference type="ARBA" id="ARBA00022475"/>
    </source>
</evidence>
<dbReference type="InterPro" id="IPR023298">
    <property type="entry name" value="ATPase_P-typ_TM_dom_sf"/>
</dbReference>
<dbReference type="PANTHER" id="PTHR43294">
    <property type="entry name" value="SODIUM/POTASSIUM-TRANSPORTING ATPASE SUBUNIT ALPHA"/>
    <property type="match status" value="1"/>
</dbReference>
<dbReference type="InterPro" id="IPR023299">
    <property type="entry name" value="ATPase_P-typ_cyto_dom_N"/>
</dbReference>
<feature type="transmembrane region" description="Helical" evidence="12">
    <location>
        <begin position="109"/>
        <end position="126"/>
    </location>
</feature>
<dbReference type="Gene3D" id="1.20.1110.10">
    <property type="entry name" value="Calcium-transporting ATPase, transmembrane domain"/>
    <property type="match status" value="1"/>
</dbReference>
<organism evidence="14 15">
    <name type="scientific">Candidatus Mycolicibacterium alkanivorans</name>
    <dbReference type="NCBI Taxonomy" id="2954114"/>
    <lineage>
        <taxon>Bacteria</taxon>
        <taxon>Bacillati</taxon>
        <taxon>Actinomycetota</taxon>
        <taxon>Actinomycetes</taxon>
        <taxon>Mycobacteriales</taxon>
        <taxon>Mycobacteriaceae</taxon>
        <taxon>Mycolicibacterium</taxon>
    </lineage>
</organism>
<dbReference type="InterPro" id="IPR044492">
    <property type="entry name" value="P_typ_ATPase_HD_dom"/>
</dbReference>
<dbReference type="Gene3D" id="3.40.1110.10">
    <property type="entry name" value="Calcium-transporting ATPase, cytoplasmic domain N"/>
    <property type="match status" value="1"/>
</dbReference>
<evidence type="ECO:0000256" key="5">
    <source>
        <dbReference type="ARBA" id="ARBA00022741"/>
    </source>
</evidence>
<dbReference type="InterPro" id="IPR018303">
    <property type="entry name" value="ATPase_P-typ_P_site"/>
</dbReference>
<dbReference type="InterPro" id="IPR004014">
    <property type="entry name" value="ATPase_P-typ_cation-transptr_N"/>
</dbReference>
<dbReference type="InterPro" id="IPR006068">
    <property type="entry name" value="ATPase_P-typ_cation-transptr_C"/>
</dbReference>
<dbReference type="InterPro" id="IPR001757">
    <property type="entry name" value="P_typ_ATPase"/>
</dbReference>
<evidence type="ECO:0000256" key="7">
    <source>
        <dbReference type="ARBA" id="ARBA00022967"/>
    </source>
</evidence>
<feature type="transmembrane region" description="Helical" evidence="12">
    <location>
        <begin position="884"/>
        <end position="905"/>
    </location>
</feature>
<dbReference type="SFLD" id="SFLDG00002">
    <property type="entry name" value="C1.7:_P-type_atpase_like"/>
    <property type="match status" value="1"/>
</dbReference>
<feature type="transmembrane region" description="Helical" evidence="12">
    <location>
        <begin position="735"/>
        <end position="757"/>
    </location>
</feature>
<feature type="transmembrane region" description="Helical" evidence="12">
    <location>
        <begin position="812"/>
        <end position="831"/>
    </location>
</feature>
<keyword evidence="4 12" id="KW-0812">Transmembrane</keyword>
<dbReference type="SUPFAM" id="SSF81653">
    <property type="entry name" value="Calcium ATPase, transduction domain A"/>
    <property type="match status" value="1"/>
</dbReference>
<evidence type="ECO:0000259" key="13">
    <source>
        <dbReference type="SMART" id="SM00831"/>
    </source>
</evidence>
<dbReference type="PRINTS" id="PR00119">
    <property type="entry name" value="CATATPASE"/>
</dbReference>
<feature type="transmembrane region" description="Helical" evidence="12">
    <location>
        <begin position="851"/>
        <end position="872"/>
    </location>
</feature>
<dbReference type="Pfam" id="PF00122">
    <property type="entry name" value="E1-E2_ATPase"/>
    <property type="match status" value="1"/>
</dbReference>
<keyword evidence="15" id="KW-1185">Reference proteome</keyword>
<dbReference type="InterPro" id="IPR050510">
    <property type="entry name" value="Cation_transp_ATPase_P-type"/>
</dbReference>
<name>A0ABS9YUV9_9MYCO</name>
<sequence>MTFDSWLHDARRARLHAVGSAVVSAELLPHHPHASPVAGVVGELAVDPSVGLSEVEVERRQKLFGRNLLATRRPVSDIKLLVRQFASPVVALLAAAMAVSFLFGEWQQATAIAVVLLINTAIGYGTERRAVRSMEALRTLGGRNARVRRDGRSEVVSADALVPGDVVLLEAGDVVSADLRCVGGAALSVDESALTGESVPVEKTAEPNPQAAALHERAAMLFKGTHVIGGSGEGIVVATGLSTELGRITELVEEAQEDSSPLEDHLARLSRQLIWLTMGLASVVAAAGLLTGRPVPLMIETAIALAVAAIPEGLPIVATLALARGMLRMARHNALVENLSAVETLGSTTVVLTDKTGTLTENRMAVERVVTATGAFWFDYQTRTVLAAGVPIDPSADAELTRALLVGVLCGNADYDAETDSGSGDPMEVALLRAGALAGLYRGEQLTLFPEVAEYPFDPATKWMATAHRDHDQYFAAVKGAPEVVLALADRTGIAPGPFDDRAKAAWLDVAEQLAADGLRVLGLAAHPCADPQQPVGGGLAFVGLVALRDPPRADIADAVSSLCRAGIGVVMATGDHPSTALAIAREVGIAAPGATATTGDELSGLEDAPEAVRSEMARRQVFARVSPRQKLDLIELFQGEGQIVAMIGDGVNDAPALTKADIGVAMGKRGTEVARDAADMVLLDDRFSTIVTAAREGRVIFDNIRRFAIYLLSCNFAEVLVVALAVFAGLPLPLLPLQILFLNLVTDIFPAFALATGEGEGDVLDRPPRRPQESIISAGQWRMMAGYGLVIAASALLALVAARYWLGFDTAATTTVSFLTIALAQLWHVFDMRGRGSGVLRNAVTRNRLVWYALALCVGLIVAALTVPVLATALQIGAIGVEGAALAVGCSVLPLAVGQVWLAAGPVAIPGDRADPRTGRRHRRDSQVPNGVD</sequence>
<dbReference type="Proteomes" id="UP001139068">
    <property type="component" value="Unassembled WGS sequence"/>
</dbReference>
<dbReference type="Pfam" id="PF13246">
    <property type="entry name" value="Cation_ATPase"/>
    <property type="match status" value="1"/>
</dbReference>
<evidence type="ECO:0000256" key="9">
    <source>
        <dbReference type="ARBA" id="ARBA00023136"/>
    </source>
</evidence>
<dbReference type="PROSITE" id="PS00154">
    <property type="entry name" value="ATPASE_E1_E2"/>
    <property type="match status" value="1"/>
</dbReference>
<evidence type="ECO:0000256" key="8">
    <source>
        <dbReference type="ARBA" id="ARBA00022989"/>
    </source>
</evidence>
<evidence type="ECO:0000256" key="11">
    <source>
        <dbReference type="SAM" id="MobiDB-lite"/>
    </source>
</evidence>
<feature type="transmembrane region" description="Helical" evidence="12">
    <location>
        <begin position="785"/>
        <end position="806"/>
    </location>
</feature>
<protein>
    <submittedName>
        <fullName evidence="14">Cation-transporting P-type ATPase</fullName>
    </submittedName>
</protein>
<dbReference type="Pfam" id="PF00690">
    <property type="entry name" value="Cation_ATPase_N"/>
    <property type="match status" value="1"/>
</dbReference>
<dbReference type="SUPFAM" id="SSF81660">
    <property type="entry name" value="Metal cation-transporting ATPase, ATP-binding domain N"/>
    <property type="match status" value="1"/>
</dbReference>
<dbReference type="RefSeq" id="WP_243071365.1">
    <property type="nucleotide sequence ID" value="NZ_JAIVFL010000001.1"/>
</dbReference>
<comment type="catalytic activity">
    <reaction evidence="10">
        <text>ATP + H2O = ADP + phosphate + H(+)</text>
        <dbReference type="Rhea" id="RHEA:13065"/>
        <dbReference type="ChEBI" id="CHEBI:15377"/>
        <dbReference type="ChEBI" id="CHEBI:15378"/>
        <dbReference type="ChEBI" id="CHEBI:30616"/>
        <dbReference type="ChEBI" id="CHEBI:43474"/>
        <dbReference type="ChEBI" id="CHEBI:456216"/>
    </reaction>
</comment>
<gene>
    <name evidence="14" type="ORF">K9U37_08845</name>
</gene>